<name>A0A2B5I6P6_9BACI</name>
<dbReference type="RefSeq" id="WP_098577709.1">
    <property type="nucleotide sequence ID" value="NZ_NVGE01000072.1"/>
</dbReference>
<dbReference type="AlphaFoldDB" id="A0A2B5I6P6"/>
<accession>A0A2B5I6P6</accession>
<reference evidence="1 2" key="1">
    <citation type="submission" date="2017-09" db="EMBL/GenBank/DDBJ databases">
        <title>Large-scale bioinformatics analysis of Bacillus genomes uncovers conserved roles of natural products in bacterial physiology.</title>
        <authorList>
            <consortium name="Agbiome Team Llc"/>
            <person name="Bleich R.M."/>
            <person name="Grubbs K.J."/>
            <person name="Santa Maria K.C."/>
            <person name="Allen S.E."/>
            <person name="Farag S."/>
            <person name="Shank E.A."/>
            <person name="Bowers A."/>
        </authorList>
    </citation>
    <scope>NUCLEOTIDE SEQUENCE [LARGE SCALE GENOMIC DNA]</scope>
    <source>
        <strain evidence="1 2">AFS080080</strain>
    </source>
</reference>
<organism evidence="1 2">
    <name type="scientific">Bacillus wiedmannii</name>
    <dbReference type="NCBI Taxonomy" id="1890302"/>
    <lineage>
        <taxon>Bacteria</taxon>
        <taxon>Bacillati</taxon>
        <taxon>Bacillota</taxon>
        <taxon>Bacilli</taxon>
        <taxon>Bacillales</taxon>
        <taxon>Bacillaceae</taxon>
        <taxon>Bacillus</taxon>
        <taxon>Bacillus cereus group</taxon>
    </lineage>
</organism>
<dbReference type="EMBL" id="NVGE01000072">
    <property type="protein sequence ID" value="PFZ20099.1"/>
    <property type="molecule type" value="Genomic_DNA"/>
</dbReference>
<evidence type="ECO:0000313" key="2">
    <source>
        <dbReference type="Proteomes" id="UP000223311"/>
    </source>
</evidence>
<proteinExistence type="predicted"/>
<protein>
    <submittedName>
        <fullName evidence="1">Uncharacterized protein</fullName>
    </submittedName>
</protein>
<sequence length="80" mass="9707">MSLEEILTEDNLQIHNWIVKPNIELFKKIIEEKEVIDPLIWGLKIEEQVQVEYEKYIEAMEERHKENSKVLKKIQQAKQF</sequence>
<gene>
    <name evidence="1" type="ORF">COL66_28725</name>
</gene>
<comment type="caution">
    <text evidence="1">The sequence shown here is derived from an EMBL/GenBank/DDBJ whole genome shotgun (WGS) entry which is preliminary data.</text>
</comment>
<dbReference type="Proteomes" id="UP000223311">
    <property type="component" value="Unassembled WGS sequence"/>
</dbReference>
<evidence type="ECO:0000313" key="1">
    <source>
        <dbReference type="EMBL" id="PFZ20099.1"/>
    </source>
</evidence>